<accession>A0A5D3DR70</accession>
<reference evidence="6 7" key="1">
    <citation type="submission" date="2019-08" db="EMBL/GenBank/DDBJ databases">
        <title>Draft genome sequences of two oriental melons (Cucumis melo L. var makuwa).</title>
        <authorList>
            <person name="Kwon S.-Y."/>
        </authorList>
    </citation>
    <scope>NUCLEOTIDE SEQUENCE [LARGE SCALE GENOMIC DNA]</scope>
    <source>
        <strain evidence="7">cv. Chang Bougi</strain>
        <strain evidence="6">cv. SW 3</strain>
        <tissue evidence="5">Leaf</tissue>
    </source>
</reference>
<dbReference type="PANTHER" id="PTHR42648">
    <property type="entry name" value="TRANSPOSASE, PUTATIVE-RELATED"/>
    <property type="match status" value="1"/>
</dbReference>
<dbReference type="InterPro" id="IPR025724">
    <property type="entry name" value="GAG-pre-integrase_dom"/>
</dbReference>
<dbReference type="Pfam" id="PF22936">
    <property type="entry name" value="Pol_BBD"/>
    <property type="match status" value="1"/>
</dbReference>
<dbReference type="AlphaFoldDB" id="A0A5D3DR70"/>
<organism evidence="5 7">
    <name type="scientific">Cucumis melo var. makuwa</name>
    <name type="common">Oriental melon</name>
    <dbReference type="NCBI Taxonomy" id="1194695"/>
    <lineage>
        <taxon>Eukaryota</taxon>
        <taxon>Viridiplantae</taxon>
        <taxon>Streptophyta</taxon>
        <taxon>Embryophyta</taxon>
        <taxon>Tracheophyta</taxon>
        <taxon>Spermatophyta</taxon>
        <taxon>Magnoliopsida</taxon>
        <taxon>eudicotyledons</taxon>
        <taxon>Gunneridae</taxon>
        <taxon>Pentapetalae</taxon>
        <taxon>rosids</taxon>
        <taxon>fabids</taxon>
        <taxon>Cucurbitales</taxon>
        <taxon>Cucurbitaceae</taxon>
        <taxon>Benincaseae</taxon>
        <taxon>Cucumis</taxon>
    </lineage>
</organism>
<evidence type="ECO:0000313" key="4">
    <source>
        <dbReference type="EMBL" id="KAA0064036.1"/>
    </source>
</evidence>
<dbReference type="InterPro" id="IPR054722">
    <property type="entry name" value="PolX-like_BBD"/>
</dbReference>
<protein>
    <submittedName>
        <fullName evidence="5">Gag-pol polyprotein</fullName>
    </submittedName>
</protein>
<evidence type="ECO:0000313" key="7">
    <source>
        <dbReference type="Proteomes" id="UP000321947"/>
    </source>
</evidence>
<dbReference type="PANTHER" id="PTHR42648:SF21">
    <property type="entry name" value="CYSTEINE-RICH RLK (RECEPTOR-LIKE PROTEIN KINASE) 8"/>
    <property type="match status" value="1"/>
</dbReference>
<keyword evidence="1" id="KW-0645">Protease</keyword>
<dbReference type="EMBL" id="SSTE01001955">
    <property type="protein sequence ID" value="KAA0064036.1"/>
    <property type="molecule type" value="Genomic_DNA"/>
</dbReference>
<evidence type="ECO:0000313" key="5">
    <source>
        <dbReference type="EMBL" id="TYK26187.1"/>
    </source>
</evidence>
<evidence type="ECO:0000259" key="3">
    <source>
        <dbReference type="Pfam" id="PF22936"/>
    </source>
</evidence>
<dbReference type="InterPro" id="IPR039537">
    <property type="entry name" value="Retrotran_Ty1/copia-like"/>
</dbReference>
<dbReference type="Pfam" id="PF13976">
    <property type="entry name" value="gag_pre-integrs"/>
    <property type="match status" value="1"/>
</dbReference>
<evidence type="ECO:0000313" key="6">
    <source>
        <dbReference type="Proteomes" id="UP000321393"/>
    </source>
</evidence>
<sequence>MVWRIKSAKRCKIALTSVQIADDEWYFDSGCFRHMTRNRSYFTNLNDYVTGHVTFGDGTKGKIIAKGNIDNDDLPRLNDVRYVDGLKAILISISQLCDQGYKVSFDDIGCVVMNKENQICMSGKRQADNCYHWNSNMSDTCQLIRSDQTWVWHRKKLGHVSMRGLGKVIKNKAAVGISDLDINGNFFCGDCQIGKQTRSTHKSLKECYTNRVLELLHMDLMGPMQIESL</sequence>
<name>A0A5D3DR70_CUCMM</name>
<evidence type="ECO:0000259" key="2">
    <source>
        <dbReference type="Pfam" id="PF13976"/>
    </source>
</evidence>
<dbReference type="GO" id="GO:0006508">
    <property type="term" value="P:proteolysis"/>
    <property type="evidence" value="ECO:0007669"/>
    <property type="project" value="UniProtKB-KW"/>
</dbReference>
<feature type="domain" description="Retrovirus-related Pol polyprotein from transposon TNT 1-94-like beta-barrel" evidence="3">
    <location>
        <begin position="25"/>
        <end position="101"/>
    </location>
</feature>
<dbReference type="Proteomes" id="UP000321393">
    <property type="component" value="Unassembled WGS sequence"/>
</dbReference>
<proteinExistence type="predicted"/>
<dbReference type="OrthoDB" id="1932348at2759"/>
<dbReference type="Proteomes" id="UP000321947">
    <property type="component" value="Unassembled WGS sequence"/>
</dbReference>
<keyword evidence="1" id="KW-0378">Hydrolase</keyword>
<evidence type="ECO:0000256" key="1">
    <source>
        <dbReference type="ARBA" id="ARBA00022670"/>
    </source>
</evidence>
<dbReference type="EMBL" id="SSTD01003515">
    <property type="protein sequence ID" value="TYK26187.1"/>
    <property type="molecule type" value="Genomic_DNA"/>
</dbReference>
<feature type="domain" description="GAG-pre-integrase" evidence="2">
    <location>
        <begin position="130"/>
        <end position="196"/>
    </location>
</feature>
<dbReference type="GO" id="GO:0008233">
    <property type="term" value="F:peptidase activity"/>
    <property type="evidence" value="ECO:0007669"/>
    <property type="project" value="UniProtKB-KW"/>
</dbReference>
<comment type="caution">
    <text evidence="5">The sequence shown here is derived from an EMBL/GenBank/DDBJ whole genome shotgun (WGS) entry which is preliminary data.</text>
</comment>
<gene>
    <name evidence="5" type="ORF">E5676_scaffold111G001140</name>
    <name evidence="4" type="ORF">E6C27_scaffold99G00340</name>
</gene>